<reference evidence="1 2" key="1">
    <citation type="submission" date="2014-03" db="EMBL/GenBank/DDBJ databases">
        <title>Draft Genome of Photorhabdus temperata Meg1.</title>
        <authorList>
            <person name="Hurst S.G.IV."/>
            <person name="Morris K."/>
            <person name="Thomas K."/>
            <person name="Tisa L.S."/>
        </authorList>
    </citation>
    <scope>NUCLEOTIDE SEQUENCE [LARGE SCALE GENOMIC DNA]</scope>
    <source>
        <strain evidence="1 2">Meg1</strain>
    </source>
</reference>
<sequence>MSKQSQKRKLKKQQLLKSILLQRLLLSNDTQHWRNITEPYDKGWQKLLSLKPYLLLGASTISLYGLRHPVKFYRWTRRIIGASKILKRKK</sequence>
<name>A0A081RU65_PHOTE</name>
<dbReference type="InterPro" id="IPR025612">
    <property type="entry name" value="YqjK"/>
</dbReference>
<organism evidence="1 2">
    <name type="scientific">Photorhabdus temperata subsp. temperata Meg1</name>
    <dbReference type="NCBI Taxonomy" id="1393735"/>
    <lineage>
        <taxon>Bacteria</taxon>
        <taxon>Pseudomonadati</taxon>
        <taxon>Pseudomonadota</taxon>
        <taxon>Gammaproteobacteria</taxon>
        <taxon>Enterobacterales</taxon>
        <taxon>Morganellaceae</taxon>
        <taxon>Photorhabdus</taxon>
    </lineage>
</organism>
<comment type="caution">
    <text evidence="1">The sequence shown here is derived from an EMBL/GenBank/DDBJ whole genome shotgun (WGS) entry which is preliminary data.</text>
</comment>
<proteinExistence type="predicted"/>
<dbReference type="Proteomes" id="UP000028002">
    <property type="component" value="Unassembled WGS sequence"/>
</dbReference>
<accession>A0A081RU65</accession>
<dbReference type="RefSeq" id="WP_036840330.1">
    <property type="nucleotide sequence ID" value="NZ_CAWLUD010000053.1"/>
</dbReference>
<dbReference type="PATRIC" id="fig|1393735.3.peg.3200"/>
<dbReference type="Pfam" id="PF13997">
    <property type="entry name" value="YqjK"/>
    <property type="match status" value="1"/>
</dbReference>
<evidence type="ECO:0000313" key="1">
    <source>
        <dbReference type="EMBL" id="KER02218.1"/>
    </source>
</evidence>
<evidence type="ECO:0000313" key="2">
    <source>
        <dbReference type="Proteomes" id="UP000028002"/>
    </source>
</evidence>
<dbReference type="EMBL" id="JGVH01000053">
    <property type="protein sequence ID" value="KER02218.1"/>
    <property type="molecule type" value="Genomic_DNA"/>
</dbReference>
<dbReference type="AlphaFoldDB" id="A0A081RU65"/>
<protein>
    <submittedName>
        <fullName evidence="1">YqjK-like protein</fullName>
    </submittedName>
</protein>
<gene>
    <name evidence="1" type="ORF">MEG1DRAFT_03146</name>
</gene>